<dbReference type="EMBL" id="JACIDO010000004">
    <property type="protein sequence ID" value="MBB3935967.1"/>
    <property type="molecule type" value="Genomic_DNA"/>
</dbReference>
<evidence type="ECO:0000313" key="1">
    <source>
        <dbReference type="EMBL" id="MBB3935967.1"/>
    </source>
</evidence>
<dbReference type="RefSeq" id="WP_090963599.1">
    <property type="nucleotide sequence ID" value="NZ_FOOA01000009.1"/>
</dbReference>
<evidence type="ECO:0000313" key="2">
    <source>
        <dbReference type="Proteomes" id="UP000531216"/>
    </source>
</evidence>
<protein>
    <submittedName>
        <fullName evidence="1">Uncharacterized protein</fullName>
    </submittedName>
</protein>
<dbReference type="Proteomes" id="UP000531216">
    <property type="component" value="Unassembled WGS sequence"/>
</dbReference>
<dbReference type="Pfam" id="PF06676">
    <property type="entry name" value="DUF1178"/>
    <property type="match status" value="1"/>
</dbReference>
<reference evidence="1 2" key="1">
    <citation type="submission" date="2020-08" db="EMBL/GenBank/DDBJ databases">
        <title>Genomic Encyclopedia of Type Strains, Phase IV (KMG-IV): sequencing the most valuable type-strain genomes for metagenomic binning, comparative biology and taxonomic classification.</title>
        <authorList>
            <person name="Goeker M."/>
        </authorList>
    </citation>
    <scope>NUCLEOTIDE SEQUENCE [LARGE SCALE GENOMIC DNA]</scope>
    <source>
        <strain evidence="1 2">DSM 25024</strain>
    </source>
</reference>
<gene>
    <name evidence="1" type="ORF">GGR05_002117</name>
</gene>
<name>A0A7W6C061_9HYPH</name>
<proteinExistence type="predicted"/>
<dbReference type="AlphaFoldDB" id="A0A7W6C061"/>
<organism evidence="1 2">
    <name type="scientific">Aureimonas phyllosphaerae</name>
    <dbReference type="NCBI Taxonomy" id="1166078"/>
    <lineage>
        <taxon>Bacteria</taxon>
        <taxon>Pseudomonadati</taxon>
        <taxon>Pseudomonadota</taxon>
        <taxon>Alphaproteobacteria</taxon>
        <taxon>Hyphomicrobiales</taxon>
        <taxon>Aurantimonadaceae</taxon>
        <taxon>Aureimonas</taxon>
    </lineage>
</organism>
<dbReference type="InterPro" id="IPR009562">
    <property type="entry name" value="DUF1178"/>
</dbReference>
<dbReference type="OrthoDB" id="9799894at2"/>
<comment type="caution">
    <text evidence="1">The sequence shown here is derived from an EMBL/GenBank/DDBJ whole genome shotgun (WGS) entry which is preliminary data.</text>
</comment>
<sequence length="151" mass="16126">MIRYALRCRDCGHGFDGWFRSSADFEAQGARKLLACPVCEGHGVEKALMSPAVAAAPEPGRTPGHAPGGAVTSAPVGEAAELYRQLQDMARKVRNEGHYVGAGFAEEARRIHYGEAEGRQIYGEASGQEVRGLLEEGIAALPLPPLPEDKN</sequence>
<accession>A0A7W6C061</accession>
<dbReference type="PIRSF" id="PIRSF032131">
    <property type="entry name" value="UCP032131"/>
    <property type="match status" value="1"/>
</dbReference>
<keyword evidence="2" id="KW-1185">Reference proteome</keyword>